<evidence type="ECO:0000256" key="4">
    <source>
        <dbReference type="ARBA" id="ARBA00023163"/>
    </source>
</evidence>
<dbReference type="OrthoDB" id="9798651at2"/>
<evidence type="ECO:0000313" key="6">
    <source>
        <dbReference type="EMBL" id="RXK62350.1"/>
    </source>
</evidence>
<dbReference type="GO" id="GO:0003677">
    <property type="term" value="F:DNA binding"/>
    <property type="evidence" value="ECO:0007669"/>
    <property type="project" value="UniProtKB-KW"/>
</dbReference>
<feature type="domain" description="HTH deoR-type" evidence="5">
    <location>
        <begin position="3"/>
        <end position="58"/>
    </location>
</feature>
<dbReference type="InterPro" id="IPR050313">
    <property type="entry name" value="Carb_Metab_HTH_regulators"/>
</dbReference>
<dbReference type="SUPFAM" id="SSF100950">
    <property type="entry name" value="NagB/RpiA/CoA transferase-like"/>
    <property type="match status" value="1"/>
</dbReference>
<dbReference type="PROSITE" id="PS00894">
    <property type="entry name" value="HTH_DEOR_1"/>
    <property type="match status" value="1"/>
</dbReference>
<dbReference type="SMART" id="SM01134">
    <property type="entry name" value="DeoRC"/>
    <property type="match status" value="1"/>
</dbReference>
<evidence type="ECO:0000313" key="7">
    <source>
        <dbReference type="Proteomes" id="UP000290204"/>
    </source>
</evidence>
<dbReference type="EMBL" id="SDHW01000001">
    <property type="protein sequence ID" value="RXK62350.1"/>
    <property type="molecule type" value="Genomic_DNA"/>
</dbReference>
<name>A0A4Q1CMT1_9BACT</name>
<dbReference type="PRINTS" id="PR00037">
    <property type="entry name" value="HTHLACR"/>
</dbReference>
<dbReference type="InterPro" id="IPR014036">
    <property type="entry name" value="DeoR-like_C"/>
</dbReference>
<keyword evidence="7" id="KW-1185">Reference proteome</keyword>
<dbReference type="SUPFAM" id="SSF46785">
    <property type="entry name" value="Winged helix' DNA-binding domain"/>
    <property type="match status" value="1"/>
</dbReference>
<dbReference type="Pfam" id="PF00455">
    <property type="entry name" value="DeoRC"/>
    <property type="match status" value="1"/>
</dbReference>
<keyword evidence="3" id="KW-0238">DNA-binding</keyword>
<keyword evidence="4" id="KW-0804">Transcription</keyword>
<gene>
    <name evidence="6" type="ORF">ESA94_04890</name>
</gene>
<dbReference type="SMART" id="SM00420">
    <property type="entry name" value="HTH_DEOR"/>
    <property type="match status" value="1"/>
</dbReference>
<sequence>MLKQERQAFIVHQVNLHNRVLSSDLSTQMNVSEDTIRRDLQELADKGKIIKVHGGALSRSFNSSINSSSVYSIDAKKTIAQKAASLVKDGMFVMSTGGTTIIEMAKALPDNLHATFITGSLPAALEYIHHPTIEVIFIGDKLSKNSQITIGPDAILKIRQFKVDLCFLGINALDIKHGLTDNDYDVVQVKKAMIESANEVIALSISEKVNTSQSIQVCKVNEFDTLITELSPDDKIFQPYKNAGLSIL</sequence>
<dbReference type="AlphaFoldDB" id="A0A4Q1CMT1"/>
<dbReference type="Gene3D" id="1.10.10.10">
    <property type="entry name" value="Winged helix-like DNA-binding domain superfamily/Winged helix DNA-binding domain"/>
    <property type="match status" value="1"/>
</dbReference>
<dbReference type="InterPro" id="IPR037171">
    <property type="entry name" value="NagB/RpiA_transferase-like"/>
</dbReference>
<comment type="caution">
    <text evidence="6">The sequence shown here is derived from an EMBL/GenBank/DDBJ whole genome shotgun (WGS) entry which is preliminary data.</text>
</comment>
<proteinExistence type="predicted"/>
<organism evidence="6 7">
    <name type="scientific">Lacibacter luteus</name>
    <dbReference type="NCBI Taxonomy" id="2508719"/>
    <lineage>
        <taxon>Bacteria</taxon>
        <taxon>Pseudomonadati</taxon>
        <taxon>Bacteroidota</taxon>
        <taxon>Chitinophagia</taxon>
        <taxon>Chitinophagales</taxon>
        <taxon>Chitinophagaceae</taxon>
        <taxon>Lacibacter</taxon>
    </lineage>
</organism>
<keyword evidence="2" id="KW-0805">Transcription regulation</keyword>
<dbReference type="InterPro" id="IPR036390">
    <property type="entry name" value="WH_DNA-bd_sf"/>
</dbReference>
<dbReference type="PANTHER" id="PTHR30363:SF4">
    <property type="entry name" value="GLYCEROL-3-PHOSPHATE REGULON REPRESSOR"/>
    <property type="match status" value="1"/>
</dbReference>
<dbReference type="InterPro" id="IPR018356">
    <property type="entry name" value="Tscrpt_reg_HTH_DeoR_CS"/>
</dbReference>
<evidence type="ECO:0000256" key="2">
    <source>
        <dbReference type="ARBA" id="ARBA00023015"/>
    </source>
</evidence>
<dbReference type="PROSITE" id="PS51000">
    <property type="entry name" value="HTH_DEOR_2"/>
    <property type="match status" value="1"/>
</dbReference>
<evidence type="ECO:0000259" key="5">
    <source>
        <dbReference type="PROSITE" id="PS51000"/>
    </source>
</evidence>
<dbReference type="PANTHER" id="PTHR30363">
    <property type="entry name" value="HTH-TYPE TRANSCRIPTIONAL REGULATOR SRLR-RELATED"/>
    <property type="match status" value="1"/>
</dbReference>
<evidence type="ECO:0000256" key="3">
    <source>
        <dbReference type="ARBA" id="ARBA00023125"/>
    </source>
</evidence>
<dbReference type="Gene3D" id="3.40.50.1360">
    <property type="match status" value="1"/>
</dbReference>
<dbReference type="InterPro" id="IPR036388">
    <property type="entry name" value="WH-like_DNA-bd_sf"/>
</dbReference>
<dbReference type="Proteomes" id="UP000290204">
    <property type="component" value="Unassembled WGS sequence"/>
</dbReference>
<dbReference type="InterPro" id="IPR001034">
    <property type="entry name" value="DeoR_HTH"/>
</dbReference>
<keyword evidence="1" id="KW-0678">Repressor</keyword>
<reference evidence="6 7" key="1">
    <citation type="submission" date="2019-01" db="EMBL/GenBank/DDBJ databases">
        <title>Lacibacter sp. strain TTM-7.</title>
        <authorList>
            <person name="Chen W.-M."/>
        </authorList>
    </citation>
    <scope>NUCLEOTIDE SEQUENCE [LARGE SCALE GENOMIC DNA]</scope>
    <source>
        <strain evidence="6 7">TTM-7</strain>
    </source>
</reference>
<protein>
    <submittedName>
        <fullName evidence="6">DeoR/GlpR transcriptional regulator</fullName>
    </submittedName>
</protein>
<accession>A0A4Q1CMT1</accession>
<dbReference type="GO" id="GO:0003700">
    <property type="term" value="F:DNA-binding transcription factor activity"/>
    <property type="evidence" value="ECO:0007669"/>
    <property type="project" value="InterPro"/>
</dbReference>
<dbReference type="RefSeq" id="WP_129129721.1">
    <property type="nucleotide sequence ID" value="NZ_SDHW01000001.1"/>
</dbReference>
<evidence type="ECO:0000256" key="1">
    <source>
        <dbReference type="ARBA" id="ARBA00022491"/>
    </source>
</evidence>
<dbReference type="Pfam" id="PF08220">
    <property type="entry name" value="HTH_DeoR"/>
    <property type="match status" value="1"/>
</dbReference>